<dbReference type="Proteomes" id="UP000768646">
    <property type="component" value="Unassembled WGS sequence"/>
</dbReference>
<evidence type="ECO:0000313" key="2">
    <source>
        <dbReference type="Proteomes" id="UP000768646"/>
    </source>
</evidence>
<evidence type="ECO:0000313" key="1">
    <source>
        <dbReference type="EMBL" id="KAG4304688.1"/>
    </source>
</evidence>
<gene>
    <name evidence="1" type="ORF">PORY_001741</name>
</gene>
<name>A0ACB7CCM3_9ASCO</name>
<sequence length="254" mass="28186">MPLKRKSAEYPETPRRSLRIKNNESIEKPESKNAKSSRYGKTQNVSLTSTAAGQTSTHTSSATRTTRAIHSTKKSSYKADKHEKKKNIPQTITTLSSGIERRILKPIQVGDTLPDIILKNELEEDVRIQNIADDCPVIIFDVIAYPKASTPGCTIQGCGFRDNYATIESKNYRVYGLSMDLPKAQLAFKTKQNFPYHLLSDPKAELIGALGASKSGFKIARSHWIFDKGGKLLDMKIGVSPKDSVEKVMAKISE</sequence>
<proteinExistence type="predicted"/>
<comment type="caution">
    <text evidence="1">The sequence shown here is derived from an EMBL/GenBank/DDBJ whole genome shotgun (WGS) entry which is preliminary data.</text>
</comment>
<accession>A0ACB7CCM3</accession>
<keyword evidence="2" id="KW-1185">Reference proteome</keyword>
<protein>
    <submittedName>
        <fullName evidence="1">Uncharacterized protein</fullName>
    </submittedName>
</protein>
<dbReference type="EMBL" id="JABTEG010000006">
    <property type="protein sequence ID" value="KAG4304688.1"/>
    <property type="molecule type" value="Genomic_DNA"/>
</dbReference>
<organism evidence="1 2">
    <name type="scientific">Pneumocystis oryctolagi</name>
    <dbReference type="NCBI Taxonomy" id="42067"/>
    <lineage>
        <taxon>Eukaryota</taxon>
        <taxon>Fungi</taxon>
        <taxon>Dikarya</taxon>
        <taxon>Ascomycota</taxon>
        <taxon>Taphrinomycotina</taxon>
        <taxon>Pneumocystomycetes</taxon>
        <taxon>Pneumocystaceae</taxon>
        <taxon>Pneumocystis</taxon>
    </lineage>
</organism>
<reference evidence="1 2" key="1">
    <citation type="journal article" date="2021" name="Commun. Biol.">
        <title>Genomic insights into the host specific adaptation of the Pneumocystis genus.</title>
        <authorList>
            <person name="Cisse O.H."/>
            <person name="Ma L."/>
            <person name="Dekker J.P."/>
            <person name="Khil P.P."/>
            <person name="Youn J.-H."/>
            <person name="Brenchley J.M."/>
            <person name="Blair R."/>
            <person name="Pahar B."/>
            <person name="Chabe M."/>
            <person name="Van Rompay K.K.A."/>
            <person name="Keesler R."/>
            <person name="Sukura A."/>
            <person name="Hirsch V."/>
            <person name="Kutty G."/>
            <person name="Liu Y."/>
            <person name="Peng L."/>
            <person name="Chen J."/>
            <person name="Song J."/>
            <person name="Weissenbacher-Lang C."/>
            <person name="Xu J."/>
            <person name="Upham N.S."/>
            <person name="Stajich J.E."/>
            <person name="Cuomo C.A."/>
            <person name="Cushion M.T."/>
            <person name="Kovacs J.A."/>
        </authorList>
    </citation>
    <scope>NUCLEOTIDE SEQUENCE [LARGE SCALE GENOMIC DNA]</scope>
    <source>
        <strain evidence="1 2">RABM</strain>
    </source>
</reference>